<evidence type="ECO:0000259" key="2">
    <source>
        <dbReference type="SMART" id="SM00355"/>
    </source>
</evidence>
<feature type="domain" description="C2H2-type" evidence="2">
    <location>
        <begin position="221"/>
        <end position="250"/>
    </location>
</feature>
<evidence type="ECO:0000256" key="1">
    <source>
        <dbReference type="SAM" id="MobiDB-lite"/>
    </source>
</evidence>
<protein>
    <recommendedName>
        <fullName evidence="2">C2H2-type domain-containing protein</fullName>
    </recommendedName>
</protein>
<reference evidence="4" key="1">
    <citation type="journal article" date="2022" name="Microb. Genom.">
        <title>A global pangenome for the wheat fungal pathogen Pyrenophora tritici-repentis and prediction of effector protein structural homology.</title>
        <authorList>
            <person name="Moolhuijzen P.M."/>
            <person name="See P.T."/>
            <person name="Shi G."/>
            <person name="Powell H.R."/>
            <person name="Cockram J."/>
            <person name="Jorgensen L.N."/>
            <person name="Benslimane H."/>
            <person name="Strelkov S.E."/>
            <person name="Turner J."/>
            <person name="Liu Z."/>
            <person name="Moffat C.S."/>
        </authorList>
    </citation>
    <scope>NUCLEOTIDE SEQUENCE [LARGE SCALE GENOMIC DNA]</scope>
</reference>
<keyword evidence="4" id="KW-1185">Reference proteome</keyword>
<dbReference type="Proteomes" id="UP000249757">
    <property type="component" value="Unassembled WGS sequence"/>
</dbReference>
<dbReference type="EMBL" id="NRDI02000002">
    <property type="protein sequence ID" value="KAI1518527.1"/>
    <property type="molecule type" value="Genomic_DNA"/>
</dbReference>
<name>A0A922NP00_9PLEO</name>
<feature type="region of interest" description="Disordered" evidence="1">
    <location>
        <begin position="63"/>
        <end position="99"/>
    </location>
</feature>
<feature type="compositionally biased region" description="Low complexity" evidence="1">
    <location>
        <begin position="367"/>
        <end position="379"/>
    </location>
</feature>
<comment type="caution">
    <text evidence="3">The sequence shown here is derived from an EMBL/GenBank/DDBJ whole genome shotgun (WGS) entry which is preliminary data.</text>
</comment>
<dbReference type="OrthoDB" id="2687452at2759"/>
<evidence type="ECO:0000313" key="4">
    <source>
        <dbReference type="Proteomes" id="UP000249757"/>
    </source>
</evidence>
<dbReference type="SMART" id="SM00355">
    <property type="entry name" value="ZnF_C2H2"/>
    <property type="match status" value="2"/>
</dbReference>
<feature type="compositionally biased region" description="Basic residues" evidence="1">
    <location>
        <begin position="347"/>
        <end position="366"/>
    </location>
</feature>
<accession>A0A922NP00</accession>
<dbReference type="Gene3D" id="3.30.160.60">
    <property type="entry name" value="Classic Zinc Finger"/>
    <property type="match status" value="1"/>
</dbReference>
<feature type="compositionally biased region" description="Low complexity" evidence="1">
    <location>
        <begin position="90"/>
        <end position="99"/>
    </location>
</feature>
<feature type="compositionally biased region" description="Polar residues" evidence="1">
    <location>
        <begin position="451"/>
        <end position="460"/>
    </location>
</feature>
<proteinExistence type="predicted"/>
<feature type="compositionally biased region" description="Low complexity" evidence="1">
    <location>
        <begin position="468"/>
        <end position="482"/>
    </location>
</feature>
<feature type="region of interest" description="Disordered" evidence="1">
    <location>
        <begin position="287"/>
        <end position="379"/>
    </location>
</feature>
<organism evidence="3 4">
    <name type="scientific">Pyrenophora tritici-repentis</name>
    <dbReference type="NCBI Taxonomy" id="45151"/>
    <lineage>
        <taxon>Eukaryota</taxon>
        <taxon>Fungi</taxon>
        <taxon>Dikarya</taxon>
        <taxon>Ascomycota</taxon>
        <taxon>Pezizomycotina</taxon>
        <taxon>Dothideomycetes</taxon>
        <taxon>Pleosporomycetidae</taxon>
        <taxon>Pleosporales</taxon>
        <taxon>Pleosporineae</taxon>
        <taxon>Pleosporaceae</taxon>
        <taxon>Pyrenophora</taxon>
    </lineage>
</organism>
<feature type="region of interest" description="Disordered" evidence="1">
    <location>
        <begin position="448"/>
        <end position="482"/>
    </location>
</feature>
<evidence type="ECO:0000313" key="3">
    <source>
        <dbReference type="EMBL" id="KAI1518527.1"/>
    </source>
</evidence>
<feature type="domain" description="C2H2-type" evidence="2">
    <location>
        <begin position="187"/>
        <end position="214"/>
    </location>
</feature>
<dbReference type="AlphaFoldDB" id="A0A922NP00"/>
<gene>
    <name evidence="3" type="ORF">Ptr86124_001655</name>
</gene>
<sequence length="482" mass="51902">MLAHHGLHGDGFGRSEGGFPPKYLSLEQIQLLPRRHSTASSKRASRSHKLRILTSPVAPAYCPSTTVAPTPRPKKTKSIRPKLEQPPSPAMSGYSYSSSDQGNYGYQTPYQTGVPQYTQSQINAYYAQYQCYPAQPYQIVPDYYVQPTIQQPEYAQPVGAYDTGSWQTQDIPTSQGPTRSTSRTKTWTCDIHGCTSSANFTRLADLQRHQSTVHGMGTPEFPCSMPRCNRVGDKGFTRRDHLVEHLRNFHHIDIPKRRPGERSAFPFGWPEGGGGVGGGAQFASTAAAAAAAPEGEEEMAGHGGGAAASQSVRGLRSFQGQHSHISRSRSSQNLRGYTASEPGAAQRRVHGGHIAKPQSRRGRAGSRSRGGSRSTTGMTRLIASSASSLLEELGYDFHLALGFNNGGGGGGGDGGLHPTLALSHQQQQQHQLQLQRLQHPLDPTHMEQALFATSASTRQPLSRGGGDFDSPAPEPADAADVS</sequence>
<dbReference type="InterPro" id="IPR013087">
    <property type="entry name" value="Znf_C2H2_type"/>
</dbReference>